<keyword evidence="1" id="KW-0269">Exonuclease</keyword>
<keyword evidence="1" id="KW-0378">Hydrolase</keyword>
<comment type="caution">
    <text evidence="1">The sequence shown here is derived from an EMBL/GenBank/DDBJ whole genome shotgun (WGS) entry which is preliminary data.</text>
</comment>
<gene>
    <name evidence="1" type="ORF">B1C78_01185</name>
</gene>
<protein>
    <submittedName>
        <fullName evidence="1">Exonuclease</fullName>
    </submittedName>
</protein>
<name>A0A1V3NU65_9GAMM</name>
<proteinExistence type="predicted"/>
<dbReference type="GO" id="GO:0004527">
    <property type="term" value="F:exonuclease activity"/>
    <property type="evidence" value="ECO:0007669"/>
    <property type="project" value="UniProtKB-KW"/>
</dbReference>
<dbReference type="SUPFAM" id="SSF53098">
    <property type="entry name" value="Ribonuclease H-like"/>
    <property type="match status" value="1"/>
</dbReference>
<evidence type="ECO:0000313" key="1">
    <source>
        <dbReference type="EMBL" id="OOG28679.1"/>
    </source>
</evidence>
<dbReference type="GO" id="GO:0003676">
    <property type="term" value="F:nucleic acid binding"/>
    <property type="evidence" value="ECO:0007669"/>
    <property type="project" value="InterPro"/>
</dbReference>
<accession>A0A1V3NU65</accession>
<reference evidence="1 2" key="1">
    <citation type="submission" date="2017-02" db="EMBL/GenBank/DDBJ databases">
        <title>Genomic diversity within the haloalkaliphilic genus Thioalkalivibrio.</title>
        <authorList>
            <person name="Ahn A.-C."/>
            <person name="Meier-Kolthoff J."/>
            <person name="Overmars L."/>
            <person name="Richter M."/>
            <person name="Woyke T."/>
            <person name="Sorokin D.Y."/>
            <person name="Muyzer G."/>
        </authorList>
    </citation>
    <scope>NUCLEOTIDE SEQUENCE [LARGE SCALE GENOMIC DNA]</scope>
    <source>
        <strain evidence="1 2">ALJD</strain>
    </source>
</reference>
<organism evidence="1 2">
    <name type="scientific">Thioalkalivibrio denitrificans</name>
    <dbReference type="NCBI Taxonomy" id="108003"/>
    <lineage>
        <taxon>Bacteria</taxon>
        <taxon>Pseudomonadati</taxon>
        <taxon>Pseudomonadota</taxon>
        <taxon>Gammaproteobacteria</taxon>
        <taxon>Chromatiales</taxon>
        <taxon>Ectothiorhodospiraceae</taxon>
        <taxon>Thioalkalivibrio</taxon>
    </lineage>
</organism>
<evidence type="ECO:0000313" key="2">
    <source>
        <dbReference type="Proteomes" id="UP000189462"/>
    </source>
</evidence>
<keyword evidence="2" id="KW-1185">Reference proteome</keyword>
<dbReference type="InterPro" id="IPR012337">
    <property type="entry name" value="RNaseH-like_sf"/>
</dbReference>
<dbReference type="Gene3D" id="3.30.420.10">
    <property type="entry name" value="Ribonuclease H-like superfamily/Ribonuclease H"/>
    <property type="match status" value="1"/>
</dbReference>
<keyword evidence="1" id="KW-0540">Nuclease</keyword>
<dbReference type="InterPro" id="IPR036397">
    <property type="entry name" value="RNaseH_sf"/>
</dbReference>
<dbReference type="AlphaFoldDB" id="A0A1V3NU65"/>
<dbReference type="EMBL" id="MVBK01000005">
    <property type="protein sequence ID" value="OOG28679.1"/>
    <property type="molecule type" value="Genomic_DNA"/>
</dbReference>
<sequence>MTPSQNQPEIYVSTDIEADGPIPGPHSMLSLASVAYDPEGRELDSFSVNLDTLEGARAHPRMEQWWAQFPEAWAECRRDTVAPQPAMNAYADWVEALPGRAVFVAWPAGWDFMWVYWYLMHFTGRRPFHENALDIRTYAMAMRRLEYRRSGKQYLPRRWFSEERPHTHVALDDAREQGELFMHMLRENRRNDP</sequence>
<dbReference type="RefSeq" id="WP_077277312.1">
    <property type="nucleotide sequence ID" value="NZ_MVBK01000005.1"/>
</dbReference>
<dbReference type="Proteomes" id="UP000189462">
    <property type="component" value="Unassembled WGS sequence"/>
</dbReference>
<dbReference type="STRING" id="108003.B1C78_01185"/>
<dbReference type="OrthoDB" id="9803925at2"/>